<gene>
    <name evidence="2" type="ORF">ATO9_14705</name>
</gene>
<evidence type="ECO:0000313" key="2">
    <source>
        <dbReference type="EMBL" id="KGM48221.1"/>
    </source>
</evidence>
<sequence length="154" mass="16785">MKGGLSDRAKELAPDETLLDRRNEGWRGVIRNSVLSVVIATVVYGLLLWLLQGGTTLREVASFAAVFAVISVAMQPVIRRRQDYILTDRRLLVGPSQSVPLEAITQVQTGAYSVTVHRRDGAPLRIGNLAMPQRLAVLLNRTRATAADAEPSPS</sequence>
<dbReference type="STRING" id="1461694.ATO9_14705"/>
<feature type="transmembrane region" description="Helical" evidence="1">
    <location>
        <begin position="57"/>
        <end position="78"/>
    </location>
</feature>
<dbReference type="Proteomes" id="UP000030004">
    <property type="component" value="Unassembled WGS sequence"/>
</dbReference>
<keyword evidence="3" id="KW-1185">Reference proteome</keyword>
<keyword evidence="1" id="KW-0472">Membrane</keyword>
<accession>A0A0A0EBA3</accession>
<keyword evidence="1" id="KW-1133">Transmembrane helix</keyword>
<reference evidence="2 3" key="1">
    <citation type="journal article" date="2015" name="Antonie Van Leeuwenhoek">
        <title>Pseudooceanicola atlanticus gen. nov. sp. nov., isolated from surface seawater of the Atlantic Ocean and reclassification of Oceanicola batsensis, Oceanicola marinus, Oceanicola nitratireducens, Oceanicola nanhaiensis, Oceanicola antarcticus and Oceanicola flagellatus, as Pseudooceanicola batsensis comb. nov., Pseudooceanicola marinus comb. nov., Pseudooceanicola nitratireducens comb. nov., Pseudooceanicola nanhaiensis comb. nov., Pseudooceanicola antarcticus comb. nov., and Pseudooceanicola flagellatus comb. nov.</title>
        <authorList>
            <person name="Lai Q."/>
            <person name="Li G."/>
            <person name="Liu X."/>
            <person name="Du Y."/>
            <person name="Sun F."/>
            <person name="Shao Z."/>
        </authorList>
    </citation>
    <scope>NUCLEOTIDE SEQUENCE [LARGE SCALE GENOMIC DNA]</scope>
    <source>
        <strain evidence="2 3">22II-s11g</strain>
    </source>
</reference>
<feature type="transmembrane region" description="Helical" evidence="1">
    <location>
        <begin position="29"/>
        <end position="51"/>
    </location>
</feature>
<keyword evidence="1" id="KW-0812">Transmembrane</keyword>
<name>A0A0A0EBA3_9RHOB</name>
<evidence type="ECO:0000313" key="3">
    <source>
        <dbReference type="Proteomes" id="UP000030004"/>
    </source>
</evidence>
<dbReference type="eggNOG" id="ENOG50319HD">
    <property type="taxonomic scope" value="Bacteria"/>
</dbReference>
<proteinExistence type="predicted"/>
<evidence type="ECO:0008006" key="4">
    <source>
        <dbReference type="Google" id="ProtNLM"/>
    </source>
</evidence>
<evidence type="ECO:0000256" key="1">
    <source>
        <dbReference type="SAM" id="Phobius"/>
    </source>
</evidence>
<protein>
    <recommendedName>
        <fullName evidence="4">DUF304 domain-containing protein</fullName>
    </recommendedName>
</protein>
<dbReference type="EMBL" id="AQQX01000005">
    <property type="protein sequence ID" value="KGM48221.1"/>
    <property type="molecule type" value="Genomic_DNA"/>
</dbReference>
<comment type="caution">
    <text evidence="2">The sequence shown here is derived from an EMBL/GenBank/DDBJ whole genome shotgun (WGS) entry which is preliminary data.</text>
</comment>
<organism evidence="2 3">
    <name type="scientific">Pseudooceanicola atlanticus</name>
    <dbReference type="NCBI Taxonomy" id="1461694"/>
    <lineage>
        <taxon>Bacteria</taxon>
        <taxon>Pseudomonadati</taxon>
        <taxon>Pseudomonadota</taxon>
        <taxon>Alphaproteobacteria</taxon>
        <taxon>Rhodobacterales</taxon>
        <taxon>Paracoccaceae</taxon>
        <taxon>Pseudooceanicola</taxon>
    </lineage>
</organism>
<dbReference type="AlphaFoldDB" id="A0A0A0EBA3"/>